<evidence type="ECO:0000256" key="1">
    <source>
        <dbReference type="SAM" id="MobiDB-lite"/>
    </source>
</evidence>
<dbReference type="EMBL" id="DAKRPA010000070">
    <property type="protein sequence ID" value="DBA00100.1"/>
    <property type="molecule type" value="Genomic_DNA"/>
</dbReference>
<feature type="compositionally biased region" description="Basic and acidic residues" evidence="1">
    <location>
        <begin position="141"/>
        <end position="150"/>
    </location>
</feature>
<feature type="compositionally biased region" description="Basic and acidic residues" evidence="1">
    <location>
        <begin position="9"/>
        <end position="30"/>
    </location>
</feature>
<dbReference type="Proteomes" id="UP001146120">
    <property type="component" value="Unassembled WGS sequence"/>
</dbReference>
<protein>
    <submittedName>
        <fullName evidence="2">Uncharacterized protein</fullName>
    </submittedName>
</protein>
<reference evidence="2" key="1">
    <citation type="submission" date="2022-11" db="EMBL/GenBank/DDBJ databases">
        <authorList>
            <person name="Morgan W.R."/>
            <person name="Tartar A."/>
        </authorList>
    </citation>
    <scope>NUCLEOTIDE SEQUENCE</scope>
    <source>
        <strain evidence="2">ARSEF 373</strain>
    </source>
</reference>
<feature type="region of interest" description="Disordered" evidence="1">
    <location>
        <begin position="1"/>
        <end position="30"/>
    </location>
</feature>
<accession>A0AAV2Z399</accession>
<evidence type="ECO:0000313" key="2">
    <source>
        <dbReference type="EMBL" id="DBA00100.1"/>
    </source>
</evidence>
<sequence>MKRISMQVRDVEAVEKTSETRRQSIRKEDDRREVRKVLETLVQARERRNVCTADTAVAGPKANDSSTESKHEFAAEWLRVRQHVHEVAHDRDRAGDDVDVLERNAVRQPAEEERRDEAADTEQRGEQAHEHHVAAQQLGIREQRRQHDTARRLGRQLDRNDEQHVHVPGTLSMSAVRHSDRHCRLLEGGFLDGSVIRDALSDARSDHKRSLLAQAALVLARTTVLLFHVDGHD</sequence>
<reference evidence="2" key="2">
    <citation type="journal article" date="2023" name="Microbiol Resour">
        <title>Decontamination and Annotation of the Draft Genome Sequence of the Oomycete Lagenidium giganteum ARSEF 373.</title>
        <authorList>
            <person name="Morgan W.R."/>
            <person name="Tartar A."/>
        </authorList>
    </citation>
    <scope>NUCLEOTIDE SEQUENCE</scope>
    <source>
        <strain evidence="2">ARSEF 373</strain>
    </source>
</reference>
<keyword evidence="3" id="KW-1185">Reference proteome</keyword>
<gene>
    <name evidence="2" type="ORF">N0F65_000391</name>
</gene>
<evidence type="ECO:0000313" key="3">
    <source>
        <dbReference type="Proteomes" id="UP001146120"/>
    </source>
</evidence>
<name>A0AAV2Z399_9STRA</name>
<feature type="region of interest" description="Disordered" evidence="1">
    <location>
        <begin position="88"/>
        <end position="150"/>
    </location>
</feature>
<dbReference type="AlphaFoldDB" id="A0AAV2Z399"/>
<feature type="compositionally biased region" description="Basic and acidic residues" evidence="1">
    <location>
        <begin position="88"/>
        <end position="133"/>
    </location>
</feature>
<organism evidence="2 3">
    <name type="scientific">Lagenidium giganteum</name>
    <dbReference type="NCBI Taxonomy" id="4803"/>
    <lineage>
        <taxon>Eukaryota</taxon>
        <taxon>Sar</taxon>
        <taxon>Stramenopiles</taxon>
        <taxon>Oomycota</taxon>
        <taxon>Peronosporomycetes</taxon>
        <taxon>Pythiales</taxon>
        <taxon>Pythiaceae</taxon>
    </lineage>
</organism>
<proteinExistence type="predicted"/>
<comment type="caution">
    <text evidence="2">The sequence shown here is derived from an EMBL/GenBank/DDBJ whole genome shotgun (WGS) entry which is preliminary data.</text>
</comment>